<evidence type="ECO:0000256" key="2">
    <source>
        <dbReference type="ARBA" id="ARBA00006314"/>
    </source>
</evidence>
<name>A0AAW0M344_QUESU</name>
<dbReference type="GO" id="GO:0005765">
    <property type="term" value="C:lysosomal membrane"/>
    <property type="evidence" value="ECO:0007669"/>
    <property type="project" value="TreeGrafter"/>
</dbReference>
<reference evidence="11" key="2">
    <citation type="journal article" date="2018" name="Sci. Data">
        <title>The draft genome sequence of cork oak.</title>
        <authorList>
            <person name="Ramos A.M."/>
            <person name="Usie A."/>
            <person name="Barbosa P."/>
            <person name="Barros P.M."/>
            <person name="Capote T."/>
            <person name="Chaves I."/>
            <person name="Simoes F."/>
            <person name="Abreu I."/>
            <person name="Carrasquinho I."/>
            <person name="Faro C."/>
            <person name="Guimaraes J.B."/>
            <person name="Mendonca D."/>
            <person name="Nobrega F."/>
            <person name="Rodrigues L."/>
            <person name="Saibo N.J.M."/>
            <person name="Varela M.C."/>
            <person name="Egas C."/>
            <person name="Matos J."/>
            <person name="Miguel C.M."/>
            <person name="Oliveira M.M."/>
            <person name="Ricardo C.P."/>
            <person name="Goncalves S."/>
        </authorList>
    </citation>
    <scope>NUCLEOTIDE SEQUENCE [LARGE SCALE GENOMIC DNA]</scope>
    <source>
        <strain evidence="11">HL8</strain>
    </source>
</reference>
<gene>
    <name evidence="11" type="primary">FIP1_0</name>
    <name evidence="11" type="ORF">CFP56_018522</name>
</gene>
<feature type="transmembrane region" description="Helical" evidence="8">
    <location>
        <begin position="235"/>
        <end position="261"/>
    </location>
</feature>
<evidence type="ECO:0000256" key="9">
    <source>
        <dbReference type="SAM" id="SignalP"/>
    </source>
</evidence>
<protein>
    <submittedName>
        <fullName evidence="11">Protein fip1</fullName>
    </submittedName>
</protein>
<dbReference type="PANTHER" id="PTHR31592:SF1">
    <property type="entry name" value="TRANSMEMBRANE PROTEIN 192"/>
    <property type="match status" value="1"/>
</dbReference>
<dbReference type="GO" id="GO:0005770">
    <property type="term" value="C:late endosome"/>
    <property type="evidence" value="ECO:0007669"/>
    <property type="project" value="TreeGrafter"/>
</dbReference>
<dbReference type="GO" id="GO:0008234">
    <property type="term" value="F:cysteine-type peptidase activity"/>
    <property type="evidence" value="ECO:0007669"/>
    <property type="project" value="InterPro"/>
</dbReference>
<dbReference type="AlphaFoldDB" id="A0AAW0M344"/>
<dbReference type="InterPro" id="IPR013201">
    <property type="entry name" value="Prot_inhib_I29"/>
</dbReference>
<feature type="domain" description="Cathepsin propeptide inhibitor" evidence="10">
    <location>
        <begin position="54"/>
        <end position="110"/>
    </location>
</feature>
<evidence type="ECO:0000256" key="1">
    <source>
        <dbReference type="ARBA" id="ARBA00004141"/>
    </source>
</evidence>
<dbReference type="InterPro" id="IPR029399">
    <property type="entry name" value="TMEM192"/>
</dbReference>
<feature type="signal peptide" evidence="9">
    <location>
        <begin position="1"/>
        <end position="21"/>
    </location>
</feature>
<evidence type="ECO:0000256" key="3">
    <source>
        <dbReference type="ARBA" id="ARBA00022692"/>
    </source>
</evidence>
<evidence type="ECO:0000313" key="11">
    <source>
        <dbReference type="EMBL" id="KAK7857308.1"/>
    </source>
</evidence>
<accession>A0AAW0M344</accession>
<keyword evidence="3 8" id="KW-0812">Transmembrane</keyword>
<proteinExistence type="inferred from homology"/>
<dbReference type="InterPro" id="IPR000668">
    <property type="entry name" value="Peptidase_C1A_C"/>
</dbReference>
<comment type="caution">
    <text evidence="11">The sequence shown here is derived from an EMBL/GenBank/DDBJ whole genome shotgun (WGS) entry which is preliminary data.</text>
</comment>
<feature type="coiled-coil region" evidence="6">
    <location>
        <begin position="382"/>
        <end position="465"/>
    </location>
</feature>
<reference evidence="11" key="1">
    <citation type="submission" date="2017-12" db="EMBL/GenBank/DDBJ databases">
        <authorList>
            <person name="Barbosa P."/>
            <person name="Usie A."/>
            <person name="Ramos A.M."/>
        </authorList>
    </citation>
    <scope>NUCLEOTIDE SEQUENCE</scope>
    <source>
        <strain evidence="11">HL8</strain>
        <tissue evidence="11">Leaves</tissue>
    </source>
</reference>
<dbReference type="GO" id="GO:0006508">
    <property type="term" value="P:proteolysis"/>
    <property type="evidence" value="ECO:0007669"/>
    <property type="project" value="InterPro"/>
</dbReference>
<feature type="transmembrane region" description="Helical" evidence="8">
    <location>
        <begin position="210"/>
        <end position="228"/>
    </location>
</feature>
<keyword evidence="5 8" id="KW-0472">Membrane</keyword>
<dbReference type="Gene3D" id="3.90.70.10">
    <property type="entry name" value="Cysteine proteinases"/>
    <property type="match status" value="1"/>
</dbReference>
<feature type="chain" id="PRO_5043822012" evidence="9">
    <location>
        <begin position="22"/>
        <end position="485"/>
    </location>
</feature>
<evidence type="ECO:0000256" key="5">
    <source>
        <dbReference type="ARBA" id="ARBA00023136"/>
    </source>
</evidence>
<evidence type="ECO:0000256" key="6">
    <source>
        <dbReference type="SAM" id="Coils"/>
    </source>
</evidence>
<dbReference type="SUPFAM" id="SSF54001">
    <property type="entry name" value="Cysteine proteinases"/>
    <property type="match status" value="1"/>
</dbReference>
<evidence type="ECO:0000256" key="8">
    <source>
        <dbReference type="SAM" id="Phobius"/>
    </source>
</evidence>
<evidence type="ECO:0000256" key="7">
    <source>
        <dbReference type="SAM" id="MobiDB-lite"/>
    </source>
</evidence>
<evidence type="ECO:0000256" key="4">
    <source>
        <dbReference type="ARBA" id="ARBA00022989"/>
    </source>
</evidence>
<dbReference type="Pfam" id="PF00112">
    <property type="entry name" value="Peptidase_C1"/>
    <property type="match status" value="1"/>
</dbReference>
<dbReference type="EMBL" id="PKMF04000028">
    <property type="protein sequence ID" value="KAK7857308.1"/>
    <property type="molecule type" value="Genomic_DNA"/>
</dbReference>
<dbReference type="PANTHER" id="PTHR31592">
    <property type="entry name" value="TRANSMEMBRANE PROTEIN 192"/>
    <property type="match status" value="1"/>
</dbReference>
<comment type="subcellular location">
    <subcellularLocation>
        <location evidence="1">Membrane</location>
        <topology evidence="1">Multi-pass membrane protein</topology>
    </subcellularLocation>
</comment>
<reference evidence="11" key="3">
    <citation type="submission" date="2023-07" db="EMBL/GenBank/DDBJ databases">
        <title>An improved reference 1 genome and first organelle genomes of Quercus suber.</title>
        <authorList>
            <consortium name="Genosuber Consortium"/>
            <person name="Usie A."/>
            <person name="Serra O."/>
            <person name="Barros P."/>
        </authorList>
    </citation>
    <scope>NUCLEOTIDE SEQUENCE</scope>
    <source>
        <strain evidence="11">HL8</strain>
        <tissue evidence="11">Leaves</tissue>
    </source>
</reference>
<sequence length="485" mass="55052">MGRVSLVVSSILLVLCCAAAGSTFDDSNPIRLVSDDFESRLIQLIGHTRHALSFARFAHRYGKEYESVEEIKLRFQIFSDNLKLIRSTNRKASSYKLAVNRFADWTWEEFQGHRLGAAQNCSATLKGNHKLTDAALPELKDWRVEGIVSPIKDQGHCGSCWTFRHGHRKRETRFFFTLNITPRQRPIYFTRLLYSVTASPEAYLGVSSTVFAWQAAFVVLAVGAPWIFHPIQYLIAPLLCSCNVALLLVTGTAAMLLIMVWKPRIYFLSISTILRIIMVIEAICAGSFMSVYIGYVHQYNSLNSQPDVLKSLYSPLQPSSSLEGLRYHEGGRLSDEQMALLQYQRENLHFLSEEILRLQECLSKYERSNDGSTPQVDLAHMLAARDQELRTLTAEVNQLQSELRLARSLIAERDSEIQSVRATNNQYVEENERLRAILGEWSTRAAKLERALEVERMSNLELQKKVSTLTNQSNTSAEPTEHRGA</sequence>
<feature type="transmembrane region" description="Helical" evidence="8">
    <location>
        <begin position="273"/>
        <end position="295"/>
    </location>
</feature>
<organism evidence="11">
    <name type="scientific">Quercus suber</name>
    <name type="common">Cork oak</name>
    <dbReference type="NCBI Taxonomy" id="58331"/>
    <lineage>
        <taxon>Eukaryota</taxon>
        <taxon>Viridiplantae</taxon>
        <taxon>Streptophyta</taxon>
        <taxon>Embryophyta</taxon>
        <taxon>Tracheophyta</taxon>
        <taxon>Spermatophyta</taxon>
        <taxon>Magnoliopsida</taxon>
        <taxon>eudicotyledons</taxon>
        <taxon>Gunneridae</taxon>
        <taxon>Pentapetalae</taxon>
        <taxon>rosids</taxon>
        <taxon>fabids</taxon>
        <taxon>Fagales</taxon>
        <taxon>Fagaceae</taxon>
        <taxon>Quercus</taxon>
    </lineage>
</organism>
<comment type="similarity">
    <text evidence="2">Belongs to the TMEM192 family.</text>
</comment>
<feature type="region of interest" description="Disordered" evidence="7">
    <location>
        <begin position="465"/>
        <end position="485"/>
    </location>
</feature>
<keyword evidence="6" id="KW-0175">Coiled coil</keyword>
<evidence type="ECO:0000259" key="10">
    <source>
        <dbReference type="SMART" id="SM00848"/>
    </source>
</evidence>
<dbReference type="InterPro" id="IPR038765">
    <property type="entry name" value="Papain-like_cys_pep_sf"/>
</dbReference>
<keyword evidence="4 8" id="KW-1133">Transmembrane helix</keyword>
<dbReference type="SMART" id="SM00848">
    <property type="entry name" value="Inhibitor_I29"/>
    <property type="match status" value="1"/>
</dbReference>
<dbReference type="Pfam" id="PF08246">
    <property type="entry name" value="Inhibitor_I29"/>
    <property type="match status" value="1"/>
</dbReference>
<feature type="compositionally biased region" description="Polar residues" evidence="7">
    <location>
        <begin position="465"/>
        <end position="478"/>
    </location>
</feature>
<keyword evidence="9" id="KW-0732">Signal</keyword>